<organism evidence="2 3">
    <name type="scientific">Lentithecium fluviatile CBS 122367</name>
    <dbReference type="NCBI Taxonomy" id="1168545"/>
    <lineage>
        <taxon>Eukaryota</taxon>
        <taxon>Fungi</taxon>
        <taxon>Dikarya</taxon>
        <taxon>Ascomycota</taxon>
        <taxon>Pezizomycotina</taxon>
        <taxon>Dothideomycetes</taxon>
        <taxon>Pleosporomycetidae</taxon>
        <taxon>Pleosporales</taxon>
        <taxon>Massarineae</taxon>
        <taxon>Lentitheciaceae</taxon>
        <taxon>Lentithecium</taxon>
    </lineage>
</organism>
<dbReference type="AlphaFoldDB" id="A0A6G1IWU5"/>
<name>A0A6G1IWU5_9PLEO</name>
<dbReference type="PANTHER" id="PTHR38790:SF4">
    <property type="entry name" value="2EXR DOMAIN-CONTAINING PROTEIN"/>
    <property type="match status" value="1"/>
</dbReference>
<dbReference type="Proteomes" id="UP000799291">
    <property type="component" value="Unassembled WGS sequence"/>
</dbReference>
<evidence type="ECO:0000313" key="2">
    <source>
        <dbReference type="EMBL" id="KAF2682585.1"/>
    </source>
</evidence>
<dbReference type="OrthoDB" id="5413827at2759"/>
<sequence>MGPNPCDESSGEPRRAKTPKKQRIQNNWNVPISTPSSISAISQSQPAHHLPQPPPPEIRNAIYTLALGGKTYRLNEHGRAFNNRGQHVLALLATCRQIWHETHAMPFELKTFYLSGAGTLPAFLSYPANASRMAMMKKLPWNVRLNSHAHGDLSTETEIPDALSQADTYFSRRSFPLLMNLRITLYFNFCICGTRGVDKGDLHAAVDKEVVKVAEEVREKLVEFGKEEGVAVVFDDGRSIDESCRWA</sequence>
<feature type="region of interest" description="Disordered" evidence="1">
    <location>
        <begin position="1"/>
        <end position="57"/>
    </location>
</feature>
<keyword evidence="3" id="KW-1185">Reference proteome</keyword>
<gene>
    <name evidence="2" type="ORF">K458DRAFT_390512</name>
</gene>
<reference evidence="2" key="1">
    <citation type="journal article" date="2020" name="Stud. Mycol.">
        <title>101 Dothideomycetes genomes: a test case for predicting lifestyles and emergence of pathogens.</title>
        <authorList>
            <person name="Haridas S."/>
            <person name="Albert R."/>
            <person name="Binder M."/>
            <person name="Bloem J."/>
            <person name="Labutti K."/>
            <person name="Salamov A."/>
            <person name="Andreopoulos B."/>
            <person name="Baker S."/>
            <person name="Barry K."/>
            <person name="Bills G."/>
            <person name="Bluhm B."/>
            <person name="Cannon C."/>
            <person name="Castanera R."/>
            <person name="Culley D."/>
            <person name="Daum C."/>
            <person name="Ezra D."/>
            <person name="Gonzalez J."/>
            <person name="Henrissat B."/>
            <person name="Kuo A."/>
            <person name="Liang C."/>
            <person name="Lipzen A."/>
            <person name="Lutzoni F."/>
            <person name="Magnuson J."/>
            <person name="Mondo S."/>
            <person name="Nolan M."/>
            <person name="Ohm R."/>
            <person name="Pangilinan J."/>
            <person name="Park H.-J."/>
            <person name="Ramirez L."/>
            <person name="Alfaro M."/>
            <person name="Sun H."/>
            <person name="Tritt A."/>
            <person name="Yoshinaga Y."/>
            <person name="Zwiers L.-H."/>
            <person name="Turgeon B."/>
            <person name="Goodwin S."/>
            <person name="Spatafora J."/>
            <person name="Crous P."/>
            <person name="Grigoriev I."/>
        </authorList>
    </citation>
    <scope>NUCLEOTIDE SEQUENCE</scope>
    <source>
        <strain evidence="2">CBS 122367</strain>
    </source>
</reference>
<evidence type="ECO:0000313" key="3">
    <source>
        <dbReference type="Proteomes" id="UP000799291"/>
    </source>
</evidence>
<dbReference type="PANTHER" id="PTHR38790">
    <property type="entry name" value="2EXR DOMAIN-CONTAINING PROTEIN-RELATED"/>
    <property type="match status" value="1"/>
</dbReference>
<evidence type="ECO:0000256" key="1">
    <source>
        <dbReference type="SAM" id="MobiDB-lite"/>
    </source>
</evidence>
<dbReference type="EMBL" id="MU005586">
    <property type="protein sequence ID" value="KAF2682585.1"/>
    <property type="molecule type" value="Genomic_DNA"/>
</dbReference>
<protein>
    <submittedName>
        <fullName evidence="2">Uncharacterized protein</fullName>
    </submittedName>
</protein>
<proteinExistence type="predicted"/>
<feature type="compositionally biased region" description="Low complexity" evidence="1">
    <location>
        <begin position="31"/>
        <end position="50"/>
    </location>
</feature>
<accession>A0A6G1IWU5</accession>